<keyword evidence="5" id="KW-1003">Cell membrane</keyword>
<dbReference type="NCBIfam" id="TIGR00739">
    <property type="entry name" value="yajC"/>
    <property type="match status" value="1"/>
</dbReference>
<evidence type="ECO:0000256" key="7">
    <source>
        <dbReference type="ARBA" id="ARBA00022927"/>
    </source>
</evidence>
<dbReference type="PANTHER" id="PTHR33909">
    <property type="entry name" value="SEC TRANSLOCON ACCESSORY COMPLEX SUBUNIT YAJC"/>
    <property type="match status" value="1"/>
</dbReference>
<feature type="transmembrane region" description="Helical" evidence="11">
    <location>
        <begin position="12"/>
        <end position="30"/>
    </location>
</feature>
<dbReference type="AlphaFoldDB" id="A0A3D8L8R1"/>
<evidence type="ECO:0000256" key="2">
    <source>
        <dbReference type="ARBA" id="ARBA00006742"/>
    </source>
</evidence>
<reference evidence="13" key="1">
    <citation type="submission" date="2018-08" db="EMBL/GenBank/DDBJ databases">
        <authorList>
            <person name="Liu Z.-W."/>
            <person name="Du Z.-J."/>
        </authorList>
    </citation>
    <scope>NUCLEOTIDE SEQUENCE [LARGE SCALE GENOMIC DNA]</scope>
    <source>
        <strain evidence="13">H4X</strain>
    </source>
</reference>
<dbReference type="Pfam" id="PF02699">
    <property type="entry name" value="YajC"/>
    <property type="match status" value="1"/>
</dbReference>
<keyword evidence="10 11" id="KW-0472">Membrane</keyword>
<dbReference type="RefSeq" id="WP_115566843.1">
    <property type="nucleotide sequence ID" value="NZ_QRGR01000020.1"/>
</dbReference>
<dbReference type="SMART" id="SM01323">
    <property type="entry name" value="YajC"/>
    <property type="match status" value="1"/>
</dbReference>
<dbReference type="InterPro" id="IPR003849">
    <property type="entry name" value="Preprotein_translocase_YajC"/>
</dbReference>
<evidence type="ECO:0000256" key="10">
    <source>
        <dbReference type="ARBA" id="ARBA00023136"/>
    </source>
</evidence>
<keyword evidence="6 11" id="KW-0812">Transmembrane</keyword>
<comment type="similarity">
    <text evidence="2">Belongs to the YajC family.</text>
</comment>
<comment type="subcellular location">
    <subcellularLocation>
        <location evidence="1">Cell membrane</location>
        <topology evidence="1">Single-pass membrane protein</topology>
    </subcellularLocation>
</comment>
<evidence type="ECO:0000256" key="1">
    <source>
        <dbReference type="ARBA" id="ARBA00004162"/>
    </source>
</evidence>
<keyword evidence="9" id="KW-0811">Translocation</keyword>
<dbReference type="OrthoDB" id="9800132at2"/>
<dbReference type="GO" id="GO:0015031">
    <property type="term" value="P:protein transport"/>
    <property type="evidence" value="ECO:0007669"/>
    <property type="project" value="UniProtKB-KW"/>
</dbReference>
<evidence type="ECO:0000256" key="9">
    <source>
        <dbReference type="ARBA" id="ARBA00023010"/>
    </source>
</evidence>
<dbReference type="PANTHER" id="PTHR33909:SF1">
    <property type="entry name" value="SEC TRANSLOCON ACCESSORY COMPLEX SUBUNIT YAJC"/>
    <property type="match status" value="1"/>
</dbReference>
<evidence type="ECO:0000256" key="5">
    <source>
        <dbReference type="ARBA" id="ARBA00022475"/>
    </source>
</evidence>
<proteinExistence type="inferred from homology"/>
<dbReference type="Proteomes" id="UP000256708">
    <property type="component" value="Unassembled WGS sequence"/>
</dbReference>
<sequence>MKNILLQTPDGGMLPQLLMFGAIILVFYFFMIRPQQKKASDQKKFREELTKGMYVVTIGGMHGKLIAIEGETVTLEVDRGVRLMFDKASISMEATMKMQKPKDIAG</sequence>
<keyword evidence="7" id="KW-0653">Protein transport</keyword>
<evidence type="ECO:0000256" key="6">
    <source>
        <dbReference type="ARBA" id="ARBA00022692"/>
    </source>
</evidence>
<accession>A0A3D8L8R1</accession>
<keyword evidence="8 11" id="KW-1133">Transmembrane helix</keyword>
<evidence type="ECO:0000256" key="11">
    <source>
        <dbReference type="SAM" id="Phobius"/>
    </source>
</evidence>
<keyword evidence="4" id="KW-0813">Transport</keyword>
<name>A0A3D8L8R1_9BACT</name>
<evidence type="ECO:0000313" key="12">
    <source>
        <dbReference type="EMBL" id="RDV13795.1"/>
    </source>
</evidence>
<evidence type="ECO:0000256" key="3">
    <source>
        <dbReference type="ARBA" id="ARBA00014962"/>
    </source>
</evidence>
<evidence type="ECO:0000256" key="8">
    <source>
        <dbReference type="ARBA" id="ARBA00022989"/>
    </source>
</evidence>
<dbReference type="GO" id="GO:0005886">
    <property type="term" value="C:plasma membrane"/>
    <property type="evidence" value="ECO:0007669"/>
    <property type="project" value="UniProtKB-SubCell"/>
</dbReference>
<protein>
    <recommendedName>
        <fullName evidence="3">Sec translocon accessory complex subunit YajC</fullName>
    </recommendedName>
</protein>
<dbReference type="EMBL" id="QRGR01000020">
    <property type="protein sequence ID" value="RDV13795.1"/>
    <property type="molecule type" value="Genomic_DNA"/>
</dbReference>
<organism evidence="12 13">
    <name type="scientific">Pontibacter diazotrophicus</name>
    <dbReference type="NCBI Taxonomy" id="1400979"/>
    <lineage>
        <taxon>Bacteria</taxon>
        <taxon>Pseudomonadati</taxon>
        <taxon>Bacteroidota</taxon>
        <taxon>Cytophagia</taxon>
        <taxon>Cytophagales</taxon>
        <taxon>Hymenobacteraceae</taxon>
        <taxon>Pontibacter</taxon>
    </lineage>
</organism>
<dbReference type="PRINTS" id="PR01853">
    <property type="entry name" value="YAJCTRNLCASE"/>
</dbReference>
<evidence type="ECO:0000313" key="13">
    <source>
        <dbReference type="Proteomes" id="UP000256708"/>
    </source>
</evidence>
<evidence type="ECO:0000256" key="4">
    <source>
        <dbReference type="ARBA" id="ARBA00022448"/>
    </source>
</evidence>
<comment type="caution">
    <text evidence="12">The sequence shown here is derived from an EMBL/GenBank/DDBJ whole genome shotgun (WGS) entry which is preliminary data.</text>
</comment>
<gene>
    <name evidence="12" type="primary">yajC</name>
    <name evidence="12" type="ORF">DXT99_17315</name>
</gene>
<keyword evidence="13" id="KW-1185">Reference proteome</keyword>